<evidence type="ECO:0000259" key="5">
    <source>
        <dbReference type="PROSITE" id="PS50234"/>
    </source>
</evidence>
<dbReference type="GO" id="GO:0016020">
    <property type="term" value="C:membrane"/>
    <property type="evidence" value="ECO:0007669"/>
    <property type="project" value="InterPro"/>
</dbReference>
<dbReference type="Gene3D" id="3.40.50.410">
    <property type="entry name" value="von Willebrand factor, type A domain"/>
    <property type="match status" value="1"/>
</dbReference>
<evidence type="ECO:0000259" key="4">
    <source>
        <dbReference type="PROSITE" id="PS50060"/>
    </source>
</evidence>
<dbReference type="SUPFAM" id="SSF49899">
    <property type="entry name" value="Concanavalin A-like lectins/glucanases"/>
    <property type="match status" value="1"/>
</dbReference>
<dbReference type="SMART" id="SM00327">
    <property type="entry name" value="VWA"/>
    <property type="match status" value="1"/>
</dbReference>
<feature type="compositionally biased region" description="Low complexity" evidence="3">
    <location>
        <begin position="519"/>
        <end position="549"/>
    </location>
</feature>
<keyword evidence="1" id="KW-0379">Hydroxylation</keyword>
<dbReference type="InterPro" id="IPR013320">
    <property type="entry name" value="ConA-like_dom_sf"/>
</dbReference>
<protein>
    <submittedName>
        <fullName evidence="6">Uncharacterized protein</fullName>
    </submittedName>
</protein>
<feature type="region of interest" description="Disordered" evidence="3">
    <location>
        <begin position="509"/>
        <end position="551"/>
    </location>
</feature>
<name>A0AAD9UIX0_RIDPI</name>
<evidence type="ECO:0000313" key="7">
    <source>
        <dbReference type="Proteomes" id="UP001209878"/>
    </source>
</evidence>
<sequence length="704" mass="78834">MKMMTRRTTIEVKHVMVTTTEMIAAPAILQMDRDVRRMIEMMTGMIAAPAILQMDRDVRRMIEMMTGMIAAHAILQMDRDVRRMIEMMTGMIAAPGILQMDRDVRRMIEMMTGMIAAPAILQMDRDVRRMIEMMAGMIAAPVILQMDRDVGRMIEMMTDMIAALGILQMDRDVRRMIEMMTNMIAAPGILQMDRDVGRMIDMIAALGILLMDRDVRRMIEMMTDMITAPGILQMDRDIRRMIEMMTDMIAAPGILQMDRDIRRMIEMMTGSGGDDGQRARTSTSSYPMYTQKKRWVTVPGFLEYTNADFPLPACFMVDLAFAVDSSGSISGENWTRVTDFFNRVIARMEVNPDCARVSIVTFGSMASLQFDLLVYTDAASLRRGIERLHTHNQTRDFVGAIRQVRSEVFQDYYGDRQGIPNVCVLLTDGNSGADRKYTLAEAARAKSDGISMHAIGIGRYVLMSELSLIADRPASAVHLNDFSDLKGEAAMRALFAYMEGFRKSTVPNSKSTTPVSWLSSTRTARQTTRTTPRTTTTSTTEEPTKTTPTVVPNVDWQCSFEDATGQGSLCDMTQSSFDDFDWTLGSGGTPSSETGPNSAYGGSGYYVFIEASSPRRKNDKAMLLLPSFIRDGVYCLSFYYNMNGFHVNKLRVVKRATSGQLVDVWVKKHNQGRQWHSVHVTADLSSSQQVSATVNIIGSASKCS</sequence>
<dbReference type="PROSITE" id="PS50060">
    <property type="entry name" value="MAM_2"/>
    <property type="match status" value="1"/>
</dbReference>
<gene>
    <name evidence="6" type="ORF">NP493_55g01016</name>
</gene>
<dbReference type="CDD" id="cd01450">
    <property type="entry name" value="vWFA_subfamily_ECM"/>
    <property type="match status" value="1"/>
</dbReference>
<evidence type="ECO:0000256" key="2">
    <source>
        <dbReference type="ARBA" id="ARBA00049648"/>
    </source>
</evidence>
<dbReference type="AlphaFoldDB" id="A0AAD9UIX0"/>
<comment type="similarity">
    <text evidence="2">Belongs to the fibril-associated collagens with interrupted helices (FACIT) family.</text>
</comment>
<dbReference type="Gene3D" id="2.60.120.200">
    <property type="match status" value="1"/>
</dbReference>
<dbReference type="InterPro" id="IPR036465">
    <property type="entry name" value="vWFA_dom_sf"/>
</dbReference>
<dbReference type="InterPro" id="IPR002035">
    <property type="entry name" value="VWF_A"/>
</dbReference>
<dbReference type="EMBL" id="JAODUO010000056">
    <property type="protein sequence ID" value="KAK2191213.1"/>
    <property type="molecule type" value="Genomic_DNA"/>
</dbReference>
<evidence type="ECO:0000256" key="3">
    <source>
        <dbReference type="SAM" id="MobiDB-lite"/>
    </source>
</evidence>
<dbReference type="PANTHER" id="PTHR24020:SF20">
    <property type="entry name" value="PH DOMAIN-CONTAINING PROTEIN"/>
    <property type="match status" value="1"/>
</dbReference>
<dbReference type="SMART" id="SM00137">
    <property type="entry name" value="MAM"/>
    <property type="match status" value="1"/>
</dbReference>
<dbReference type="Proteomes" id="UP001209878">
    <property type="component" value="Unassembled WGS sequence"/>
</dbReference>
<dbReference type="PANTHER" id="PTHR24020">
    <property type="entry name" value="COLLAGEN ALPHA"/>
    <property type="match status" value="1"/>
</dbReference>
<dbReference type="PROSITE" id="PS00740">
    <property type="entry name" value="MAM_1"/>
    <property type="match status" value="1"/>
</dbReference>
<dbReference type="Pfam" id="PF00092">
    <property type="entry name" value="VWA"/>
    <property type="match status" value="1"/>
</dbReference>
<feature type="domain" description="VWFA" evidence="5">
    <location>
        <begin position="318"/>
        <end position="494"/>
    </location>
</feature>
<accession>A0AAD9UIX0</accession>
<evidence type="ECO:0000256" key="1">
    <source>
        <dbReference type="ARBA" id="ARBA00023278"/>
    </source>
</evidence>
<dbReference type="InterPro" id="IPR000998">
    <property type="entry name" value="MAM_dom"/>
</dbReference>
<evidence type="ECO:0000313" key="6">
    <source>
        <dbReference type="EMBL" id="KAK2191213.1"/>
    </source>
</evidence>
<comment type="caution">
    <text evidence="6">The sequence shown here is derived from an EMBL/GenBank/DDBJ whole genome shotgun (WGS) entry which is preliminary data.</text>
</comment>
<dbReference type="Pfam" id="PF00629">
    <property type="entry name" value="MAM"/>
    <property type="match status" value="1"/>
</dbReference>
<dbReference type="PRINTS" id="PR00453">
    <property type="entry name" value="VWFADOMAIN"/>
</dbReference>
<feature type="domain" description="MAM" evidence="4">
    <location>
        <begin position="556"/>
        <end position="690"/>
    </location>
</feature>
<keyword evidence="7" id="KW-1185">Reference proteome</keyword>
<dbReference type="CDD" id="cd06263">
    <property type="entry name" value="MAM"/>
    <property type="match status" value="1"/>
</dbReference>
<organism evidence="6 7">
    <name type="scientific">Ridgeia piscesae</name>
    <name type="common">Tubeworm</name>
    <dbReference type="NCBI Taxonomy" id="27915"/>
    <lineage>
        <taxon>Eukaryota</taxon>
        <taxon>Metazoa</taxon>
        <taxon>Spiralia</taxon>
        <taxon>Lophotrochozoa</taxon>
        <taxon>Annelida</taxon>
        <taxon>Polychaeta</taxon>
        <taxon>Sedentaria</taxon>
        <taxon>Canalipalpata</taxon>
        <taxon>Sabellida</taxon>
        <taxon>Siboglinidae</taxon>
        <taxon>Ridgeia</taxon>
    </lineage>
</organism>
<feature type="compositionally biased region" description="Polar residues" evidence="3">
    <location>
        <begin position="509"/>
        <end position="518"/>
    </location>
</feature>
<dbReference type="PROSITE" id="PS50234">
    <property type="entry name" value="VWFA"/>
    <property type="match status" value="1"/>
</dbReference>
<reference evidence="6" key="1">
    <citation type="journal article" date="2023" name="Mol. Biol. Evol.">
        <title>Third-Generation Sequencing Reveals the Adaptive Role of the Epigenome in Three Deep-Sea Polychaetes.</title>
        <authorList>
            <person name="Perez M."/>
            <person name="Aroh O."/>
            <person name="Sun Y."/>
            <person name="Lan Y."/>
            <person name="Juniper S.K."/>
            <person name="Young C.R."/>
            <person name="Angers B."/>
            <person name="Qian P.Y."/>
        </authorList>
    </citation>
    <scope>NUCLEOTIDE SEQUENCE</scope>
    <source>
        <strain evidence="6">R07B-5</strain>
    </source>
</reference>
<proteinExistence type="inferred from homology"/>
<dbReference type="SUPFAM" id="SSF53300">
    <property type="entry name" value="vWA-like"/>
    <property type="match status" value="1"/>
</dbReference>
<dbReference type="InterPro" id="IPR050525">
    <property type="entry name" value="ECM_Assembly_Org"/>
</dbReference>